<dbReference type="AlphaFoldDB" id="A0A261F9E4"/>
<gene>
    <name evidence="1" type="ORF">BTIS_1925</name>
</gene>
<dbReference type="Gene3D" id="1.10.520.40">
    <property type="entry name" value="CRISPR-associated protein Cse2"/>
    <property type="match status" value="1"/>
</dbReference>
<dbReference type="RefSeq" id="WP_094665002.1">
    <property type="nucleotide sequence ID" value="NZ_MWWV01000017.1"/>
</dbReference>
<comment type="caution">
    <text evidence="1">The sequence shown here is derived from an EMBL/GenBank/DDBJ whole genome shotgun (WGS) entry which is preliminary data.</text>
</comment>
<sequence length="232" mass="25821">MERNHPGPQNGEKPRYIRLTPFGKWVSRTVRILAEGSQSNRDNTSHVRQNGYLGNEAYATAAVAKLRHAVGHDVGADPEVFAWTMPPIDDVDIAGNLAPYQNGPSPREQAAHAAVTLFAVHQQSNHETSAHTDENVSLGRAVGRMAYGNLNESGIRSMFDRLQTAGSWKELVRHSRGLITLLKRERIAINYGLLAQDLLALRGTRNQANVVRTRWGRDFQSAYHYQETNNAS</sequence>
<dbReference type="InterPro" id="IPR038287">
    <property type="entry name" value="Cse2_sf"/>
</dbReference>
<name>A0A261F9E4_9BIFI</name>
<dbReference type="InterPro" id="IPR013382">
    <property type="entry name" value="CRISPR-assoc_prot_Cse2"/>
</dbReference>
<dbReference type="Proteomes" id="UP000216444">
    <property type="component" value="Unassembled WGS sequence"/>
</dbReference>
<proteinExistence type="predicted"/>
<protein>
    <submittedName>
        <fullName evidence="1">Type I-E CRISPR-associated protein Cse2/CasB</fullName>
    </submittedName>
</protein>
<reference evidence="1 2" key="1">
    <citation type="journal article" date="2017" name="BMC Genomics">
        <title>Comparative genomic and phylogenomic analyses of the Bifidobacteriaceae family.</title>
        <authorList>
            <person name="Lugli G.A."/>
            <person name="Milani C."/>
            <person name="Turroni F."/>
            <person name="Duranti S."/>
            <person name="Mancabelli L."/>
            <person name="Mangifesta M."/>
            <person name="Ferrario C."/>
            <person name="Modesto M."/>
            <person name="Mattarelli P."/>
            <person name="Jiri K."/>
            <person name="van Sinderen D."/>
            <person name="Ventura M."/>
        </authorList>
    </citation>
    <scope>NUCLEOTIDE SEQUENCE [LARGE SCALE GENOMIC DNA]</scope>
    <source>
        <strain evidence="1 2">DSM 100201</strain>
    </source>
</reference>
<organism evidence="1 2">
    <name type="scientific">Bifidobacterium tissieri</name>
    <dbReference type="NCBI Taxonomy" id="1630162"/>
    <lineage>
        <taxon>Bacteria</taxon>
        <taxon>Bacillati</taxon>
        <taxon>Actinomycetota</taxon>
        <taxon>Actinomycetes</taxon>
        <taxon>Bifidobacteriales</taxon>
        <taxon>Bifidobacteriaceae</taxon>
        <taxon>Bifidobacterium</taxon>
    </lineage>
</organism>
<keyword evidence="2" id="KW-1185">Reference proteome</keyword>
<evidence type="ECO:0000313" key="1">
    <source>
        <dbReference type="EMBL" id="OZG55698.1"/>
    </source>
</evidence>
<dbReference type="Pfam" id="PF09485">
    <property type="entry name" value="CRISPR_Cse2"/>
    <property type="match status" value="1"/>
</dbReference>
<dbReference type="CDD" id="cd09731">
    <property type="entry name" value="Cse2_I-E"/>
    <property type="match status" value="1"/>
</dbReference>
<dbReference type="NCBIfam" id="TIGR02548">
    <property type="entry name" value="casB_cse2"/>
    <property type="match status" value="1"/>
</dbReference>
<dbReference type="EMBL" id="MWWV01000017">
    <property type="protein sequence ID" value="OZG55698.1"/>
    <property type="molecule type" value="Genomic_DNA"/>
</dbReference>
<accession>A0A261F9E4</accession>
<evidence type="ECO:0000313" key="2">
    <source>
        <dbReference type="Proteomes" id="UP000216444"/>
    </source>
</evidence>